<reference evidence="2" key="1">
    <citation type="submission" date="2021-02" db="EMBL/GenBank/DDBJ databases">
        <authorList>
            <person name="Nowell W R."/>
        </authorList>
    </citation>
    <scope>NUCLEOTIDE SEQUENCE</scope>
</reference>
<dbReference type="SMART" id="SM00212">
    <property type="entry name" value="UBCc"/>
    <property type="match status" value="1"/>
</dbReference>
<evidence type="ECO:0000313" key="4">
    <source>
        <dbReference type="Proteomes" id="UP000663864"/>
    </source>
</evidence>
<protein>
    <recommendedName>
        <fullName evidence="1">UBC core domain-containing protein</fullName>
    </recommendedName>
</protein>
<evidence type="ECO:0000259" key="1">
    <source>
        <dbReference type="PROSITE" id="PS50127"/>
    </source>
</evidence>
<proteinExistence type="predicted"/>
<comment type="caution">
    <text evidence="2">The sequence shown here is derived from an EMBL/GenBank/DDBJ whole genome shotgun (WGS) entry which is preliminary data.</text>
</comment>
<gene>
    <name evidence="3" type="ORF">JBS370_LOCUS35029</name>
    <name evidence="2" type="ORF">ZHD862_LOCUS21330</name>
</gene>
<dbReference type="PROSITE" id="PS50127">
    <property type="entry name" value="UBC_2"/>
    <property type="match status" value="1"/>
</dbReference>
<organism evidence="2 4">
    <name type="scientific">Rotaria sordida</name>
    <dbReference type="NCBI Taxonomy" id="392033"/>
    <lineage>
        <taxon>Eukaryota</taxon>
        <taxon>Metazoa</taxon>
        <taxon>Spiralia</taxon>
        <taxon>Gnathifera</taxon>
        <taxon>Rotifera</taxon>
        <taxon>Eurotatoria</taxon>
        <taxon>Bdelloidea</taxon>
        <taxon>Philodinida</taxon>
        <taxon>Philodinidae</taxon>
        <taxon>Rotaria</taxon>
    </lineage>
</organism>
<dbReference type="InterPro" id="IPR016135">
    <property type="entry name" value="UBQ-conjugating_enzyme/RWD"/>
</dbReference>
<dbReference type="Proteomes" id="UP000663836">
    <property type="component" value="Unassembled WGS sequence"/>
</dbReference>
<dbReference type="SUPFAM" id="SSF54495">
    <property type="entry name" value="UBC-like"/>
    <property type="match status" value="1"/>
</dbReference>
<evidence type="ECO:0000313" key="3">
    <source>
        <dbReference type="EMBL" id="CAF4171441.1"/>
    </source>
</evidence>
<name>A0A814UCS0_9BILA</name>
<dbReference type="PANTHER" id="PTHR24068">
    <property type="entry name" value="UBIQUITIN-CONJUGATING ENZYME E2"/>
    <property type="match status" value="1"/>
</dbReference>
<evidence type="ECO:0000313" key="2">
    <source>
        <dbReference type="EMBL" id="CAF1173131.1"/>
    </source>
</evidence>
<dbReference type="InterPro" id="IPR000608">
    <property type="entry name" value="UBC"/>
</dbReference>
<dbReference type="EMBL" id="CAJOBD010011721">
    <property type="protein sequence ID" value="CAF4171441.1"/>
    <property type="molecule type" value="Genomic_DNA"/>
</dbReference>
<sequence>MTQLKINEYLKTDIDKLKLFASETHTPVIFKLDTISFNEDEMINTVESKEHVIIGRIFPNSNIFKEGAFQIQIKVPPYYPLDPPKIYFITPIYHPSVGKDGEFYHELLLKTVQWTNRTSLVDVIKAIVERIDETDLYYSKNHEIIDEYTKNRTEFNRKALEMIKKHGLPRN</sequence>
<dbReference type="Pfam" id="PF00179">
    <property type="entry name" value="UQ_con"/>
    <property type="match status" value="1"/>
</dbReference>
<accession>A0A814UCS0</accession>
<dbReference type="Gene3D" id="3.10.110.10">
    <property type="entry name" value="Ubiquitin Conjugating Enzyme"/>
    <property type="match status" value="1"/>
</dbReference>
<dbReference type="Proteomes" id="UP000663864">
    <property type="component" value="Unassembled WGS sequence"/>
</dbReference>
<dbReference type="AlphaFoldDB" id="A0A814UCS0"/>
<dbReference type="EMBL" id="CAJNOT010001265">
    <property type="protein sequence ID" value="CAF1173131.1"/>
    <property type="molecule type" value="Genomic_DNA"/>
</dbReference>
<feature type="domain" description="UBC core" evidence="1">
    <location>
        <begin position="15"/>
        <end position="168"/>
    </location>
</feature>